<reference evidence="2" key="1">
    <citation type="submission" date="2025-08" db="UniProtKB">
        <authorList>
            <consortium name="RefSeq"/>
        </authorList>
    </citation>
    <scope>IDENTIFICATION</scope>
</reference>
<dbReference type="OrthoDB" id="1301501at2759"/>
<proteinExistence type="predicted"/>
<dbReference type="PANTHER" id="PTHR32108">
    <property type="entry name" value="DNA-DIRECTED RNA POLYMERASE SUBUNIT ALPHA"/>
    <property type="match status" value="1"/>
</dbReference>
<evidence type="ECO:0000256" key="1">
    <source>
        <dbReference type="SAM" id="MobiDB-lite"/>
    </source>
</evidence>
<feature type="region of interest" description="Disordered" evidence="1">
    <location>
        <begin position="42"/>
        <end position="62"/>
    </location>
</feature>
<evidence type="ECO:0000313" key="2">
    <source>
        <dbReference type="RefSeq" id="XP_016491901.1"/>
    </source>
</evidence>
<accession>A0A1S4BSR2</accession>
<feature type="compositionally biased region" description="Low complexity" evidence="1">
    <location>
        <begin position="105"/>
        <end position="114"/>
    </location>
</feature>
<dbReference type="RefSeq" id="XP_016491901.1">
    <property type="nucleotide sequence ID" value="XM_016636415.1"/>
</dbReference>
<dbReference type="KEGG" id="nta:107811480"/>
<gene>
    <name evidence="2" type="primary">LOC107811480</name>
</gene>
<feature type="region of interest" description="Disordered" evidence="1">
    <location>
        <begin position="211"/>
        <end position="243"/>
    </location>
</feature>
<name>A0A1S4BSR2_TOBAC</name>
<feature type="region of interest" description="Disordered" evidence="1">
    <location>
        <begin position="89"/>
        <end position="129"/>
    </location>
</feature>
<organism evidence="2">
    <name type="scientific">Nicotiana tabacum</name>
    <name type="common">Common tobacco</name>
    <dbReference type="NCBI Taxonomy" id="4097"/>
    <lineage>
        <taxon>Eukaryota</taxon>
        <taxon>Viridiplantae</taxon>
        <taxon>Streptophyta</taxon>
        <taxon>Embryophyta</taxon>
        <taxon>Tracheophyta</taxon>
        <taxon>Spermatophyta</taxon>
        <taxon>Magnoliopsida</taxon>
        <taxon>eudicotyledons</taxon>
        <taxon>Gunneridae</taxon>
        <taxon>Pentapetalae</taxon>
        <taxon>asterids</taxon>
        <taxon>lamiids</taxon>
        <taxon>Solanales</taxon>
        <taxon>Solanaceae</taxon>
        <taxon>Nicotianoideae</taxon>
        <taxon>Nicotianeae</taxon>
        <taxon>Nicotiana</taxon>
    </lineage>
</organism>
<sequence>MVENGLKTGRILSQYTIRATSQAIQGGSGGIAKGNKREETFMASSGTRRNYTPGPLFSERTPQHYYPHQDLAYTPQPYSIMYTQPYVRPPQQANWSQPPPPRNQPPYRNHYNPQLPQNNFRPQEPPRRQTFTPIGEPYSTLFPKLVQMGFLQPVSQTRHNPASPAYKAGVRCAYHSGEEGHDTNDCWTLRRVDKEFDPALKSIIAIVDAERNPKAAPKQDKGEKKTNTVKVELEKKAETKTDKMVPSKNEVLYIPRG</sequence>
<dbReference type="PANTHER" id="PTHR32108:SF9">
    <property type="entry name" value="REVERSE TRANSCRIPTASE RNASE H-LIKE DOMAIN-CONTAINING PROTEIN"/>
    <property type="match status" value="1"/>
</dbReference>
<protein>
    <submittedName>
        <fullName evidence="2">Uncharacterized protein</fullName>
    </submittedName>
</protein>
<dbReference type="AlphaFoldDB" id="A0A1S4BSR2"/>
<dbReference type="PaxDb" id="4097-A0A1S4BSR2"/>